<proteinExistence type="predicted"/>
<evidence type="ECO:0000313" key="1">
    <source>
        <dbReference type="EMBL" id="KAA6317717.1"/>
    </source>
</evidence>
<gene>
    <name evidence="1" type="ORF">EZS27_032168</name>
</gene>
<organism evidence="1">
    <name type="scientific">termite gut metagenome</name>
    <dbReference type="NCBI Taxonomy" id="433724"/>
    <lineage>
        <taxon>unclassified sequences</taxon>
        <taxon>metagenomes</taxon>
        <taxon>organismal metagenomes</taxon>
    </lineage>
</organism>
<dbReference type="EMBL" id="SNRY01004429">
    <property type="protein sequence ID" value="KAA6317717.1"/>
    <property type="molecule type" value="Genomic_DNA"/>
</dbReference>
<accession>A0A5J4Q7U1</accession>
<name>A0A5J4Q7U1_9ZZZZ</name>
<comment type="caution">
    <text evidence="1">The sequence shown here is derived from an EMBL/GenBank/DDBJ whole genome shotgun (WGS) entry which is preliminary data.</text>
</comment>
<sequence length="90" mass="10990">MFNLQSLIEKQTESYIEAVNRKRKLTYKVNKNVSWRTLKDKVVNLFIEEDSDKVLTELQKLFERYVESVRLNRKYSRTRSAFRQYKFLSC</sequence>
<reference evidence="1" key="1">
    <citation type="submission" date="2019-03" db="EMBL/GenBank/DDBJ databases">
        <title>Single cell metagenomics reveals metabolic interactions within the superorganism composed of flagellate Streblomastix strix and complex community of Bacteroidetes bacteria on its surface.</title>
        <authorList>
            <person name="Treitli S.C."/>
            <person name="Kolisko M."/>
            <person name="Husnik F."/>
            <person name="Keeling P."/>
            <person name="Hampl V."/>
        </authorList>
    </citation>
    <scope>NUCLEOTIDE SEQUENCE</scope>
    <source>
        <strain evidence="1">STM</strain>
    </source>
</reference>
<protein>
    <submittedName>
        <fullName evidence="1">Uncharacterized protein</fullName>
    </submittedName>
</protein>
<dbReference type="AlphaFoldDB" id="A0A5J4Q7U1"/>